<evidence type="ECO:0000313" key="7">
    <source>
        <dbReference type="EMBL" id="MFC0681153.1"/>
    </source>
</evidence>
<feature type="transmembrane region" description="Helical" evidence="6">
    <location>
        <begin position="78"/>
        <end position="94"/>
    </location>
</feature>
<evidence type="ECO:0000256" key="5">
    <source>
        <dbReference type="SAM" id="MobiDB-lite"/>
    </source>
</evidence>
<name>A0ABV6RVZ5_9GAMM</name>
<evidence type="ECO:0000256" key="1">
    <source>
        <dbReference type="ARBA" id="ARBA00004141"/>
    </source>
</evidence>
<comment type="caution">
    <text evidence="7">The sequence shown here is derived from an EMBL/GenBank/DDBJ whole genome shotgun (WGS) entry which is preliminary data.</text>
</comment>
<evidence type="ECO:0000256" key="6">
    <source>
        <dbReference type="SAM" id="Phobius"/>
    </source>
</evidence>
<dbReference type="InterPro" id="IPR023271">
    <property type="entry name" value="Aquaporin-like"/>
</dbReference>
<dbReference type="Gene3D" id="1.20.1080.10">
    <property type="entry name" value="Glycerol uptake facilitator protein"/>
    <property type="match status" value="1"/>
</dbReference>
<evidence type="ECO:0000256" key="2">
    <source>
        <dbReference type="ARBA" id="ARBA00022692"/>
    </source>
</evidence>
<feature type="transmembrane region" description="Helical" evidence="6">
    <location>
        <begin position="237"/>
        <end position="262"/>
    </location>
</feature>
<feature type="transmembrane region" description="Helical" evidence="6">
    <location>
        <begin position="163"/>
        <end position="182"/>
    </location>
</feature>
<dbReference type="EMBL" id="JBHLTG010000007">
    <property type="protein sequence ID" value="MFC0681153.1"/>
    <property type="molecule type" value="Genomic_DNA"/>
</dbReference>
<dbReference type="Pfam" id="PF01226">
    <property type="entry name" value="Form_Nir_trans"/>
    <property type="match status" value="1"/>
</dbReference>
<dbReference type="PANTHER" id="PTHR30520:SF2">
    <property type="entry name" value="INNER MEMBRANE PROTEIN YFDC"/>
    <property type="match status" value="1"/>
</dbReference>
<feature type="region of interest" description="Disordered" evidence="5">
    <location>
        <begin position="271"/>
        <end position="290"/>
    </location>
</feature>
<keyword evidence="4 6" id="KW-0472">Membrane</keyword>
<reference evidence="7 8" key="1">
    <citation type="submission" date="2024-09" db="EMBL/GenBank/DDBJ databases">
        <authorList>
            <person name="Sun Q."/>
            <person name="Mori K."/>
        </authorList>
    </citation>
    <scope>NUCLEOTIDE SEQUENCE [LARGE SCALE GENOMIC DNA]</scope>
    <source>
        <strain evidence="7 8">KCTC 23076</strain>
    </source>
</reference>
<dbReference type="InterPro" id="IPR000292">
    <property type="entry name" value="For/NO2_transpt"/>
</dbReference>
<dbReference type="PANTHER" id="PTHR30520">
    <property type="entry name" value="FORMATE TRANSPORTER-RELATED"/>
    <property type="match status" value="1"/>
</dbReference>
<gene>
    <name evidence="7" type="ORF">ACFFGH_25270</name>
</gene>
<sequence length="290" mass="31379">MAENRRELRKRRRAELGETDAPVEDELEETFDVTVTRGAERLERTFRAMLITGFFGGLEVGLGVMAFLAVLHATGMELLAGLAFGIGFIALLLAKSELFTENFLLPIAAVVAREASVTQLAKLWGATLIANLAGGWMIMWLVVQAFPQWEATLTDSARQFTDAPFSLQTVALALLGGSTITLMTRMQQGTESDVAKIVAALASALLLAGLPLFHSVLDSLLIFGAIHAGADITYLQWLGWFGYTLLFNVVGGILLVTALRLLRAKELIEKRRAESPADPDAPRSEHPGGA</sequence>
<comment type="subcellular location">
    <subcellularLocation>
        <location evidence="1">Membrane</location>
        <topology evidence="1">Multi-pass membrane protein</topology>
    </subcellularLocation>
</comment>
<organism evidence="7 8">
    <name type="scientific">Lysobacter korlensis</name>
    <dbReference type="NCBI Taxonomy" id="553636"/>
    <lineage>
        <taxon>Bacteria</taxon>
        <taxon>Pseudomonadati</taxon>
        <taxon>Pseudomonadota</taxon>
        <taxon>Gammaproteobacteria</taxon>
        <taxon>Lysobacterales</taxon>
        <taxon>Lysobacteraceae</taxon>
        <taxon>Lysobacter</taxon>
    </lineage>
</organism>
<dbReference type="RefSeq" id="WP_386673509.1">
    <property type="nucleotide sequence ID" value="NZ_JBHLTG010000007.1"/>
</dbReference>
<feature type="transmembrane region" description="Helical" evidence="6">
    <location>
        <begin position="50"/>
        <end position="72"/>
    </location>
</feature>
<evidence type="ECO:0000313" key="8">
    <source>
        <dbReference type="Proteomes" id="UP001589896"/>
    </source>
</evidence>
<evidence type="ECO:0000256" key="4">
    <source>
        <dbReference type="ARBA" id="ARBA00023136"/>
    </source>
</evidence>
<accession>A0ABV6RVZ5</accession>
<feature type="transmembrane region" description="Helical" evidence="6">
    <location>
        <begin position="123"/>
        <end position="143"/>
    </location>
</feature>
<feature type="transmembrane region" description="Helical" evidence="6">
    <location>
        <begin position="194"/>
        <end position="217"/>
    </location>
</feature>
<evidence type="ECO:0000256" key="3">
    <source>
        <dbReference type="ARBA" id="ARBA00022989"/>
    </source>
</evidence>
<keyword evidence="3 6" id="KW-1133">Transmembrane helix</keyword>
<protein>
    <submittedName>
        <fullName evidence="7">Formate/nitrite transporter family protein</fullName>
    </submittedName>
</protein>
<dbReference type="Proteomes" id="UP001589896">
    <property type="component" value="Unassembled WGS sequence"/>
</dbReference>
<proteinExistence type="predicted"/>
<keyword evidence="2 6" id="KW-0812">Transmembrane</keyword>
<keyword evidence="8" id="KW-1185">Reference proteome</keyword>